<evidence type="ECO:0000313" key="6">
    <source>
        <dbReference type="EMBL" id="GAA1692609.1"/>
    </source>
</evidence>
<keyword evidence="7" id="KW-1185">Reference proteome</keyword>
<evidence type="ECO:0000313" key="7">
    <source>
        <dbReference type="Proteomes" id="UP001500618"/>
    </source>
</evidence>
<feature type="domain" description="Luciferase-like" evidence="5">
    <location>
        <begin position="20"/>
        <end position="229"/>
    </location>
</feature>
<dbReference type="SUPFAM" id="SSF51679">
    <property type="entry name" value="Bacterial luciferase-like"/>
    <property type="match status" value="1"/>
</dbReference>
<dbReference type="Proteomes" id="UP001500618">
    <property type="component" value="Unassembled WGS sequence"/>
</dbReference>
<keyword evidence="4" id="KW-0503">Monooxygenase</keyword>
<dbReference type="InterPro" id="IPR036661">
    <property type="entry name" value="Luciferase-like_sf"/>
</dbReference>
<gene>
    <name evidence="6" type="ORF">GCM10009765_47410</name>
</gene>
<organism evidence="6 7">
    <name type="scientific">Fodinicola feengrottensis</name>
    <dbReference type="NCBI Taxonomy" id="435914"/>
    <lineage>
        <taxon>Bacteria</taxon>
        <taxon>Bacillati</taxon>
        <taxon>Actinomycetota</taxon>
        <taxon>Actinomycetes</taxon>
        <taxon>Mycobacteriales</taxon>
        <taxon>Fodinicola</taxon>
    </lineage>
</organism>
<evidence type="ECO:0000256" key="1">
    <source>
        <dbReference type="ARBA" id="ARBA00022630"/>
    </source>
</evidence>
<dbReference type="InterPro" id="IPR019921">
    <property type="entry name" value="Lucif-like_OxRdtase_Rv2161c"/>
</dbReference>
<dbReference type="Gene3D" id="3.20.20.30">
    <property type="entry name" value="Luciferase-like domain"/>
    <property type="match status" value="1"/>
</dbReference>
<dbReference type="RefSeq" id="WP_344312658.1">
    <property type="nucleotide sequence ID" value="NZ_BAAANY010000019.1"/>
</dbReference>
<evidence type="ECO:0000256" key="2">
    <source>
        <dbReference type="ARBA" id="ARBA00022643"/>
    </source>
</evidence>
<evidence type="ECO:0000256" key="4">
    <source>
        <dbReference type="ARBA" id="ARBA00023033"/>
    </source>
</evidence>
<keyword evidence="1" id="KW-0285">Flavoprotein</keyword>
<comment type="caution">
    <text evidence="6">The sequence shown here is derived from an EMBL/GenBank/DDBJ whole genome shotgun (WGS) entry which is preliminary data.</text>
</comment>
<keyword evidence="2" id="KW-0288">FMN</keyword>
<dbReference type="InterPro" id="IPR019952">
    <property type="entry name" value="F420_OxRdatse_Rv1855c_pred"/>
</dbReference>
<reference evidence="6 7" key="1">
    <citation type="journal article" date="2019" name="Int. J. Syst. Evol. Microbiol.">
        <title>The Global Catalogue of Microorganisms (GCM) 10K type strain sequencing project: providing services to taxonomists for standard genome sequencing and annotation.</title>
        <authorList>
            <consortium name="The Broad Institute Genomics Platform"/>
            <consortium name="The Broad Institute Genome Sequencing Center for Infectious Disease"/>
            <person name="Wu L."/>
            <person name="Ma J."/>
        </authorList>
    </citation>
    <scope>NUCLEOTIDE SEQUENCE [LARGE SCALE GENOMIC DNA]</scope>
    <source>
        <strain evidence="6 7">JCM 14718</strain>
    </source>
</reference>
<dbReference type="NCBIfam" id="TIGR03560">
    <property type="entry name" value="F420_Rv1855c"/>
    <property type="match status" value="1"/>
</dbReference>
<dbReference type="InterPro" id="IPR011251">
    <property type="entry name" value="Luciferase-like_dom"/>
</dbReference>
<dbReference type="InterPro" id="IPR050172">
    <property type="entry name" value="SsuD_RutA_monooxygenase"/>
</dbReference>
<evidence type="ECO:0000259" key="5">
    <source>
        <dbReference type="Pfam" id="PF00296"/>
    </source>
</evidence>
<accession>A0ABN2HS86</accession>
<evidence type="ECO:0000256" key="3">
    <source>
        <dbReference type="ARBA" id="ARBA00023002"/>
    </source>
</evidence>
<dbReference type="NCBIfam" id="TIGR03619">
    <property type="entry name" value="F420_Rv2161c"/>
    <property type="match status" value="1"/>
</dbReference>
<sequence>MKIGLAIGDFTWPSGPSQLGPELAAVARAADTSGYDSLWVMDHFFQIRMLGPVENEMLEGYTTLAFLAGITSRVQLGTQVTGVHYRHPGVLLKIVTTLDVLSGGRAALGIGAGWNEGESRALGVPFPTTSERFEQLEETLQIAHQMWKGDESPYEGKHFHLDRPLNSPQSLQRPHPPILVGGGGEKKTLRLVAQYADACNIFPGPDMTHKLDVLRAHCDAVGRDYDEIQKTTAYWEPIEFTDQGIEQVAEKLADYAKLGIQAVHMSIRESHRADLVQQLGERLIPAVADF</sequence>
<dbReference type="PANTHER" id="PTHR42847:SF8">
    <property type="entry name" value="CONSERVED PROTEIN"/>
    <property type="match status" value="1"/>
</dbReference>
<protein>
    <submittedName>
        <fullName evidence="6">LLM class F420-dependent oxidoreductase</fullName>
    </submittedName>
</protein>
<proteinExistence type="predicted"/>
<dbReference type="Pfam" id="PF00296">
    <property type="entry name" value="Bac_luciferase"/>
    <property type="match status" value="1"/>
</dbReference>
<keyword evidence="3" id="KW-0560">Oxidoreductase</keyword>
<name>A0ABN2HS86_9ACTN</name>
<dbReference type="EMBL" id="BAAANY010000019">
    <property type="protein sequence ID" value="GAA1692609.1"/>
    <property type="molecule type" value="Genomic_DNA"/>
</dbReference>
<dbReference type="PANTHER" id="PTHR42847">
    <property type="entry name" value="ALKANESULFONATE MONOOXYGENASE"/>
    <property type="match status" value="1"/>
</dbReference>